<keyword evidence="5 13" id="KW-0812">Transmembrane</keyword>
<dbReference type="GO" id="GO:0030322">
    <property type="term" value="P:stabilization of membrane potential"/>
    <property type="evidence" value="ECO:0007669"/>
    <property type="project" value="TreeGrafter"/>
</dbReference>
<dbReference type="InterPro" id="IPR003092">
    <property type="entry name" value="2pore_dom_K_chnl_TASK"/>
</dbReference>
<dbReference type="GeneTree" id="ENSGT00940000164048"/>
<evidence type="ECO:0000259" key="16">
    <source>
        <dbReference type="Pfam" id="PF07885"/>
    </source>
</evidence>
<dbReference type="FunFam" id="1.10.287.70:FF:000110">
    <property type="entry name" value="Potassium channel subfamily K member"/>
    <property type="match status" value="1"/>
</dbReference>
<dbReference type="PANTHER" id="PTHR11003:SF350">
    <property type="entry name" value="POTASSIUM CHANNEL DOMAIN-CONTAINING PROTEIN"/>
    <property type="match status" value="1"/>
</dbReference>
<evidence type="ECO:0000256" key="3">
    <source>
        <dbReference type="ARBA" id="ARBA00022448"/>
    </source>
</evidence>
<keyword evidence="18" id="KW-1185">Reference proteome</keyword>
<evidence type="ECO:0000256" key="8">
    <source>
        <dbReference type="ARBA" id="ARBA00022989"/>
    </source>
</evidence>
<dbReference type="Ensembl" id="ENSEBUT00000013042.1">
    <property type="protein sequence ID" value="ENSEBUP00000012466.1"/>
    <property type="gene ID" value="ENSEBUG00000007929.1"/>
</dbReference>
<proteinExistence type="inferred from homology"/>
<feature type="transmembrane region" description="Helical" evidence="15">
    <location>
        <begin position="126"/>
        <end position="149"/>
    </location>
</feature>
<feature type="domain" description="Potassium channel" evidence="16">
    <location>
        <begin position="187"/>
        <end position="266"/>
    </location>
</feature>
<evidence type="ECO:0000256" key="9">
    <source>
        <dbReference type="ARBA" id="ARBA00023065"/>
    </source>
</evidence>
<dbReference type="GO" id="GO:0022841">
    <property type="term" value="F:potassium ion leak channel activity"/>
    <property type="evidence" value="ECO:0007669"/>
    <property type="project" value="TreeGrafter"/>
</dbReference>
<reference evidence="17" key="2">
    <citation type="submission" date="2025-09" db="UniProtKB">
        <authorList>
            <consortium name="Ensembl"/>
        </authorList>
    </citation>
    <scope>IDENTIFICATION</scope>
</reference>
<evidence type="ECO:0000256" key="4">
    <source>
        <dbReference type="ARBA" id="ARBA00022538"/>
    </source>
</evidence>
<comment type="subcellular location">
    <subcellularLocation>
        <location evidence="1">Membrane</location>
        <topology evidence="1">Multi-pass membrane protein</topology>
    </subcellularLocation>
</comment>
<evidence type="ECO:0000256" key="6">
    <source>
        <dbReference type="ARBA" id="ARBA00022826"/>
    </source>
</evidence>
<dbReference type="AlphaFoldDB" id="A0A8C4QAH9"/>
<organism evidence="17 18">
    <name type="scientific">Eptatretus burgeri</name>
    <name type="common">Inshore hagfish</name>
    <dbReference type="NCBI Taxonomy" id="7764"/>
    <lineage>
        <taxon>Eukaryota</taxon>
        <taxon>Metazoa</taxon>
        <taxon>Chordata</taxon>
        <taxon>Craniata</taxon>
        <taxon>Vertebrata</taxon>
        <taxon>Cyclostomata</taxon>
        <taxon>Myxini</taxon>
        <taxon>Myxiniformes</taxon>
        <taxon>Myxinidae</taxon>
        <taxon>Eptatretinae</taxon>
        <taxon>Eptatretus</taxon>
    </lineage>
</organism>
<dbReference type="GO" id="GO:0015271">
    <property type="term" value="F:outward rectifier potassium channel activity"/>
    <property type="evidence" value="ECO:0007669"/>
    <property type="project" value="TreeGrafter"/>
</dbReference>
<evidence type="ECO:0000256" key="13">
    <source>
        <dbReference type="RuleBase" id="RU003857"/>
    </source>
</evidence>
<evidence type="ECO:0000256" key="11">
    <source>
        <dbReference type="ARBA" id="ARBA00023303"/>
    </source>
</evidence>
<dbReference type="PRINTS" id="PR01095">
    <property type="entry name" value="TASKCHANNEL"/>
</dbReference>
<keyword evidence="9 13" id="KW-0406">Ion transport</keyword>
<name>A0A8C4QAH9_EPTBU</name>
<dbReference type="InterPro" id="IPR013099">
    <property type="entry name" value="K_chnl_dom"/>
</dbReference>
<evidence type="ECO:0000256" key="2">
    <source>
        <dbReference type="ARBA" id="ARBA00006666"/>
    </source>
</evidence>
<reference evidence="17" key="1">
    <citation type="submission" date="2025-08" db="UniProtKB">
        <authorList>
            <consortium name="Ensembl"/>
        </authorList>
    </citation>
    <scope>IDENTIFICATION</scope>
</reference>
<evidence type="ECO:0000256" key="5">
    <source>
        <dbReference type="ARBA" id="ARBA00022692"/>
    </source>
</evidence>
<feature type="transmembrane region" description="Helical" evidence="15">
    <location>
        <begin position="243"/>
        <end position="265"/>
    </location>
</feature>
<evidence type="ECO:0000256" key="15">
    <source>
        <dbReference type="SAM" id="Phobius"/>
    </source>
</evidence>
<dbReference type="PIRSF" id="PIRSF038061">
    <property type="entry name" value="K_channel_subfamily_K_type"/>
    <property type="match status" value="1"/>
</dbReference>
<dbReference type="InterPro" id="IPR003280">
    <property type="entry name" value="2pore_dom_K_chnl"/>
</dbReference>
<comment type="similarity">
    <text evidence="2 13">Belongs to the two pore domain potassium channel (TC 1.A.1.8) family.</text>
</comment>
<sequence length="296" mass="33152">MSNSCSSLAKKGCLSAIPWTLILIIAYFIFLLVGAAVFRALERTNEEETQKELLWEELSFLKNYDCLDREAVARFMMFVLKASNNGIILHGNKTSPSNWDFNSAFFFSSTVITTIGYGHLSPSTMGGRIFCIFFALLGIPLNIITLNHVGVKLSNAFNRLSTFLNGKNLKERTVKIITAVFFAVSGVILFFFIPSIIFAVVEGWTYGEGVYYSFVTLSTIGFGDYVAGSNPDIDYVQIYRSMVGFWILFGMAWLAGVFNTLIAIFEKNEKKMTEKFENAESLKEENAPTESNKDAE</sequence>
<evidence type="ECO:0000256" key="10">
    <source>
        <dbReference type="ARBA" id="ARBA00023136"/>
    </source>
</evidence>
<feature type="glycosylation site" description="N-linked (GlcNAc...) asparagine" evidence="12">
    <location>
        <position position="92"/>
    </location>
</feature>
<keyword evidence="7" id="KW-0630">Potassium</keyword>
<dbReference type="Proteomes" id="UP000694388">
    <property type="component" value="Unplaced"/>
</dbReference>
<dbReference type="PANTHER" id="PTHR11003">
    <property type="entry name" value="POTASSIUM CHANNEL, SUBFAMILY K"/>
    <property type="match status" value="1"/>
</dbReference>
<evidence type="ECO:0000256" key="12">
    <source>
        <dbReference type="PIRSR" id="PIRSR038061-1"/>
    </source>
</evidence>
<protein>
    <submittedName>
        <fullName evidence="17">Potassium channel, subfamily K, member 17</fullName>
    </submittedName>
</protein>
<keyword evidence="4" id="KW-0633">Potassium transport</keyword>
<keyword evidence="3 13" id="KW-0813">Transport</keyword>
<feature type="transmembrane region" description="Helical" evidence="15">
    <location>
        <begin position="16"/>
        <end position="41"/>
    </location>
</feature>
<dbReference type="PRINTS" id="PR01333">
    <property type="entry name" value="2POREKCHANEL"/>
</dbReference>
<keyword evidence="10 15" id="KW-0472">Membrane</keyword>
<evidence type="ECO:0000256" key="14">
    <source>
        <dbReference type="SAM" id="MobiDB-lite"/>
    </source>
</evidence>
<dbReference type="OMA" id="WLALIFN"/>
<feature type="domain" description="Potassium channel" evidence="16">
    <location>
        <begin position="89"/>
        <end position="153"/>
    </location>
</feature>
<keyword evidence="11 13" id="KW-0407">Ion channel</keyword>
<feature type="region of interest" description="Disordered" evidence="14">
    <location>
        <begin position="276"/>
        <end position="296"/>
    </location>
</feature>
<evidence type="ECO:0000313" key="17">
    <source>
        <dbReference type="Ensembl" id="ENSEBUP00000012466.1"/>
    </source>
</evidence>
<accession>A0A8C4QAH9</accession>
<dbReference type="SUPFAM" id="SSF81324">
    <property type="entry name" value="Voltage-gated potassium channels"/>
    <property type="match status" value="2"/>
</dbReference>
<evidence type="ECO:0000256" key="7">
    <source>
        <dbReference type="ARBA" id="ARBA00022958"/>
    </source>
</evidence>
<dbReference type="Gene3D" id="1.10.287.70">
    <property type="match status" value="1"/>
</dbReference>
<evidence type="ECO:0000256" key="1">
    <source>
        <dbReference type="ARBA" id="ARBA00004141"/>
    </source>
</evidence>
<keyword evidence="8 15" id="KW-1133">Transmembrane helix</keyword>
<dbReference type="GO" id="GO:0005886">
    <property type="term" value="C:plasma membrane"/>
    <property type="evidence" value="ECO:0007669"/>
    <property type="project" value="TreeGrafter"/>
</dbReference>
<feature type="transmembrane region" description="Helical" evidence="15">
    <location>
        <begin position="176"/>
        <end position="201"/>
    </location>
</feature>
<dbReference type="Pfam" id="PF07885">
    <property type="entry name" value="Ion_trans_2"/>
    <property type="match status" value="2"/>
</dbReference>
<keyword evidence="6" id="KW-0631">Potassium channel</keyword>
<evidence type="ECO:0000313" key="18">
    <source>
        <dbReference type="Proteomes" id="UP000694388"/>
    </source>
</evidence>